<dbReference type="OrthoDB" id="20534at2759"/>
<dbReference type="EMBL" id="MIGC01004375">
    <property type="protein sequence ID" value="PHJ18145.1"/>
    <property type="molecule type" value="Genomic_DNA"/>
</dbReference>
<dbReference type="Proteomes" id="UP000221165">
    <property type="component" value="Unassembled WGS sequence"/>
</dbReference>
<reference evidence="7 8" key="1">
    <citation type="journal article" date="2017" name="Int. J. Parasitol.">
        <title>The genome of the protozoan parasite Cystoisospora suis and a reverse vaccinology approach to identify vaccine candidates.</title>
        <authorList>
            <person name="Palmieri N."/>
            <person name="Shrestha A."/>
            <person name="Ruttkowski B."/>
            <person name="Beck T."/>
            <person name="Vogl C."/>
            <person name="Tomley F."/>
            <person name="Blake D.P."/>
            <person name="Joachim A."/>
        </authorList>
    </citation>
    <scope>NUCLEOTIDE SEQUENCE [LARGE SCALE GENOMIC DNA]</scope>
    <source>
        <strain evidence="7 8">Wien I</strain>
    </source>
</reference>
<keyword evidence="1 4" id="KW-0479">Metal-binding</keyword>
<feature type="compositionally biased region" description="Polar residues" evidence="5">
    <location>
        <begin position="667"/>
        <end position="679"/>
    </location>
</feature>
<feature type="region of interest" description="Disordered" evidence="5">
    <location>
        <begin position="666"/>
        <end position="693"/>
    </location>
</feature>
<dbReference type="InterPro" id="IPR000571">
    <property type="entry name" value="Znf_CCCH"/>
</dbReference>
<dbReference type="PANTHER" id="PTHR14493:SF50">
    <property type="entry name" value="RING FINGER PROTEIN UNKEMPT"/>
    <property type="match status" value="1"/>
</dbReference>
<accession>A0A2C6KNQ1</accession>
<protein>
    <submittedName>
        <fullName evidence="7">Zinc ccch type domain protein</fullName>
    </submittedName>
</protein>
<gene>
    <name evidence="7" type="ORF">CSUI_008031</name>
</gene>
<dbReference type="Gene3D" id="3.30.1370.210">
    <property type="match status" value="1"/>
</dbReference>
<evidence type="ECO:0000313" key="8">
    <source>
        <dbReference type="Proteomes" id="UP000221165"/>
    </source>
</evidence>
<evidence type="ECO:0000256" key="4">
    <source>
        <dbReference type="PROSITE-ProRule" id="PRU00723"/>
    </source>
</evidence>
<evidence type="ECO:0000256" key="1">
    <source>
        <dbReference type="ARBA" id="ARBA00022723"/>
    </source>
</evidence>
<feature type="compositionally biased region" description="Low complexity" evidence="5">
    <location>
        <begin position="627"/>
        <end position="636"/>
    </location>
</feature>
<dbReference type="InterPro" id="IPR045234">
    <property type="entry name" value="Unkempt-like"/>
</dbReference>
<feature type="region of interest" description="Disordered" evidence="5">
    <location>
        <begin position="551"/>
        <end position="579"/>
    </location>
</feature>
<evidence type="ECO:0000256" key="2">
    <source>
        <dbReference type="ARBA" id="ARBA00022771"/>
    </source>
</evidence>
<feature type="compositionally biased region" description="Pro residues" evidence="5">
    <location>
        <begin position="16"/>
        <end position="36"/>
    </location>
</feature>
<keyword evidence="2 4" id="KW-0863">Zinc-finger</keyword>
<dbReference type="PROSITE" id="PS50103">
    <property type="entry name" value="ZF_C3H1"/>
    <property type="match status" value="1"/>
</dbReference>
<name>A0A2C6KNQ1_9APIC</name>
<dbReference type="PANTHER" id="PTHR14493">
    <property type="entry name" value="UNKEMPT FAMILY MEMBER"/>
    <property type="match status" value="1"/>
</dbReference>
<dbReference type="VEuPathDB" id="ToxoDB:CSUI_008031"/>
<feature type="compositionally biased region" description="Polar residues" evidence="5">
    <location>
        <begin position="607"/>
        <end position="618"/>
    </location>
</feature>
<feature type="region of interest" description="Disordered" evidence="5">
    <location>
        <begin position="501"/>
        <end position="521"/>
    </location>
</feature>
<dbReference type="RefSeq" id="XP_067919855.1">
    <property type="nucleotide sequence ID" value="XM_068068170.1"/>
</dbReference>
<feature type="compositionally biased region" description="Polar residues" evidence="5">
    <location>
        <begin position="501"/>
        <end position="515"/>
    </location>
</feature>
<proteinExistence type="predicted"/>
<feature type="region of interest" description="Disordered" evidence="5">
    <location>
        <begin position="12"/>
        <end position="39"/>
    </location>
</feature>
<comment type="caution">
    <text evidence="7">The sequence shown here is derived from an EMBL/GenBank/DDBJ whole genome shotgun (WGS) entry which is preliminary data.</text>
</comment>
<evidence type="ECO:0000256" key="3">
    <source>
        <dbReference type="ARBA" id="ARBA00022833"/>
    </source>
</evidence>
<feature type="compositionally biased region" description="Basic and acidic residues" evidence="5">
    <location>
        <begin position="283"/>
        <end position="295"/>
    </location>
</feature>
<evidence type="ECO:0000313" key="7">
    <source>
        <dbReference type="EMBL" id="PHJ18145.1"/>
    </source>
</evidence>
<dbReference type="GeneID" id="94431381"/>
<feature type="zinc finger region" description="C3H1-type" evidence="4">
    <location>
        <begin position="51"/>
        <end position="78"/>
    </location>
</feature>
<feature type="region of interest" description="Disordered" evidence="5">
    <location>
        <begin position="217"/>
        <end position="304"/>
    </location>
</feature>
<evidence type="ECO:0000259" key="6">
    <source>
        <dbReference type="PROSITE" id="PS50103"/>
    </source>
</evidence>
<dbReference type="GO" id="GO:0008270">
    <property type="term" value="F:zinc ion binding"/>
    <property type="evidence" value="ECO:0007669"/>
    <property type="project" value="UniProtKB-KW"/>
</dbReference>
<keyword evidence="8" id="KW-1185">Reference proteome</keyword>
<keyword evidence="3 4" id="KW-0862">Zinc</keyword>
<evidence type="ECO:0000256" key="5">
    <source>
        <dbReference type="SAM" id="MobiDB-lite"/>
    </source>
</evidence>
<feature type="compositionally biased region" description="Basic and acidic residues" evidence="5">
    <location>
        <begin position="592"/>
        <end position="606"/>
    </location>
</feature>
<feature type="compositionally biased region" description="Polar residues" evidence="5">
    <location>
        <begin position="251"/>
        <end position="278"/>
    </location>
</feature>
<organism evidence="7 8">
    <name type="scientific">Cystoisospora suis</name>
    <dbReference type="NCBI Taxonomy" id="483139"/>
    <lineage>
        <taxon>Eukaryota</taxon>
        <taxon>Sar</taxon>
        <taxon>Alveolata</taxon>
        <taxon>Apicomplexa</taxon>
        <taxon>Conoidasida</taxon>
        <taxon>Coccidia</taxon>
        <taxon>Eucoccidiorida</taxon>
        <taxon>Eimeriorina</taxon>
        <taxon>Sarcocystidae</taxon>
        <taxon>Cystoisospora</taxon>
    </lineage>
</organism>
<dbReference type="AlphaFoldDB" id="A0A2C6KNQ1"/>
<sequence length="693" mass="74946">MQSQQALLNVISRAGVPPPAPTVKPPPRIPPPPASPPTTRHYTLSEVELATFRTQLCENHQRTHCANPDACPHSHCLTWQRRNPYEIIYDPHLCPGIEFRRSNSKMSLIRHCTRGRSCTFAHSKEEELYHPLMYKTKICTVFPNCDRHYCPFAHSIDEIRHPYANPIIQSIWGPTDNSTSNGMYRWVGSPMSPLSNNVPDMSLQHQATPTAFLSPAQQLAAATPGSSAERTPQPMRVLDPALPSKRHPFTPKQQSKKNSGSAETGAGQSLLGQPSSPLRISRPGRERRARKKEDALQPNSDFQELLDSDTLRQALIMGLAQQLIGPQVSQLSVDQIIIVLDLAVKLAVSLQPTSQQDLHEQVTTATLPVVDSSSPSVASPGVFGGHPADDIFGDTTAPSDSSSTYRQALQDCEGYPTATQALIAQLRKLTLADSCDSQVAAASPMSLDEAETASLSILRGNSGGWSTSTSPLVGDFSSRSSALHTAKREDYLHGEVLPTQADSFSGTAGPQQNTRNCDDTGRPEHRICRGNYELADQIRARLAGVFPEAGCQSAADPEGGCTLPTKGTQPDWAPPRASTGVQMFALPPAAEATHKGSLDGGRRPTDDTFSPQTTTCSPSPFAGQVCSPQSRTAAATPAPPPAFPPSFSSLDNMKQAFHEIQQKVRAETQNTKHPANSLQKPGFDSARTAQPWI</sequence>
<feature type="domain" description="C3H1-type" evidence="6">
    <location>
        <begin position="51"/>
        <end position="78"/>
    </location>
</feature>
<feature type="region of interest" description="Disordered" evidence="5">
    <location>
        <begin position="591"/>
        <end position="650"/>
    </location>
</feature>